<evidence type="ECO:0000313" key="5">
    <source>
        <dbReference type="Proteomes" id="UP000589738"/>
    </source>
</evidence>
<name>A0A841N7V6_9FLAO</name>
<comment type="subcellular location">
    <subcellularLocation>
        <location evidence="1">Secreted</location>
    </subcellularLocation>
</comment>
<dbReference type="RefSeq" id="WP_184167566.1">
    <property type="nucleotide sequence ID" value="NZ_JACHLC010000009.1"/>
</dbReference>
<dbReference type="GO" id="GO:0016810">
    <property type="term" value="F:hydrolase activity, acting on carbon-nitrogen (but not peptide) bonds"/>
    <property type="evidence" value="ECO:0007669"/>
    <property type="project" value="InterPro"/>
</dbReference>
<dbReference type="GO" id="GO:0005576">
    <property type="term" value="C:extracellular region"/>
    <property type="evidence" value="ECO:0007669"/>
    <property type="project" value="UniProtKB-SubCell"/>
</dbReference>
<dbReference type="InterPro" id="IPR002509">
    <property type="entry name" value="NODB_dom"/>
</dbReference>
<dbReference type="Pfam" id="PF01522">
    <property type="entry name" value="Polysacc_deac_1"/>
    <property type="match status" value="1"/>
</dbReference>
<proteinExistence type="predicted"/>
<evidence type="ECO:0000256" key="2">
    <source>
        <dbReference type="ARBA" id="ARBA00022729"/>
    </source>
</evidence>
<evidence type="ECO:0000259" key="3">
    <source>
        <dbReference type="PROSITE" id="PS51677"/>
    </source>
</evidence>
<dbReference type="PANTHER" id="PTHR34216">
    <property type="match status" value="1"/>
</dbReference>
<sequence>MLKFVKRMLGLSKTESIRILMYHKILPEKEITSRDLLTVSAENLEEHLRYIKNNYNTIFFNDLKPGCQLKHKLILTFDDGYLNNLQYLVPLLEKYKLQATIFIPTELIQKCEAYNTPHP</sequence>
<dbReference type="SUPFAM" id="SSF88713">
    <property type="entry name" value="Glycoside hydrolase/deacetylase"/>
    <property type="match status" value="1"/>
</dbReference>
<dbReference type="InterPro" id="IPR011330">
    <property type="entry name" value="Glyco_hydro/deAcase_b/a-brl"/>
</dbReference>
<protein>
    <submittedName>
        <fullName evidence="4">Peptidoglycan/xylan/chitin deacetylase (PgdA/CDA1 family)</fullName>
    </submittedName>
</protein>
<comment type="caution">
    <text evidence="4">The sequence shown here is derived from an EMBL/GenBank/DDBJ whole genome shotgun (WGS) entry which is preliminary data.</text>
</comment>
<dbReference type="AlphaFoldDB" id="A0A841N7V6"/>
<keyword evidence="5" id="KW-1185">Reference proteome</keyword>
<dbReference type="Proteomes" id="UP000589738">
    <property type="component" value="Unassembled WGS sequence"/>
</dbReference>
<organism evidence="4 5">
    <name type="scientific">Chryseobacterium shigense</name>
    <dbReference type="NCBI Taxonomy" id="297244"/>
    <lineage>
        <taxon>Bacteria</taxon>
        <taxon>Pseudomonadati</taxon>
        <taxon>Bacteroidota</taxon>
        <taxon>Flavobacteriia</taxon>
        <taxon>Flavobacteriales</taxon>
        <taxon>Weeksellaceae</taxon>
        <taxon>Chryseobacterium group</taxon>
        <taxon>Chryseobacterium</taxon>
    </lineage>
</organism>
<dbReference type="InterPro" id="IPR051398">
    <property type="entry name" value="Polysacch_Deacetylase"/>
</dbReference>
<dbReference type="GO" id="GO:0005975">
    <property type="term" value="P:carbohydrate metabolic process"/>
    <property type="evidence" value="ECO:0007669"/>
    <property type="project" value="InterPro"/>
</dbReference>
<reference evidence="4 5" key="1">
    <citation type="submission" date="2020-08" db="EMBL/GenBank/DDBJ databases">
        <title>Functional genomics of gut bacteria from endangered species of beetles.</title>
        <authorList>
            <person name="Carlos-Shanley C."/>
        </authorList>
    </citation>
    <scope>NUCLEOTIDE SEQUENCE [LARGE SCALE GENOMIC DNA]</scope>
    <source>
        <strain evidence="4 5">S00136</strain>
    </source>
</reference>
<dbReference type="Gene3D" id="3.20.20.370">
    <property type="entry name" value="Glycoside hydrolase/deacetylase"/>
    <property type="match status" value="1"/>
</dbReference>
<gene>
    <name evidence="4" type="ORF">HNP36_003815</name>
</gene>
<accession>A0A841N7V6</accession>
<dbReference type="PROSITE" id="PS51677">
    <property type="entry name" value="NODB"/>
    <property type="match status" value="1"/>
</dbReference>
<keyword evidence="2" id="KW-0732">Signal</keyword>
<dbReference type="PANTHER" id="PTHR34216:SF3">
    <property type="entry name" value="POLY-BETA-1,6-N-ACETYL-D-GLUCOSAMINE N-DEACETYLASE"/>
    <property type="match status" value="1"/>
</dbReference>
<feature type="domain" description="NodB homology" evidence="3">
    <location>
        <begin position="71"/>
        <end position="119"/>
    </location>
</feature>
<evidence type="ECO:0000256" key="1">
    <source>
        <dbReference type="ARBA" id="ARBA00004613"/>
    </source>
</evidence>
<evidence type="ECO:0000313" key="4">
    <source>
        <dbReference type="EMBL" id="MBB6372697.1"/>
    </source>
</evidence>
<dbReference type="EMBL" id="JACHLC010000009">
    <property type="protein sequence ID" value="MBB6372697.1"/>
    <property type="molecule type" value="Genomic_DNA"/>
</dbReference>